<dbReference type="HAMAP" id="MF_02065">
    <property type="entry name" value="MltG"/>
    <property type="match status" value="1"/>
</dbReference>
<keyword evidence="6 7" id="KW-0961">Cell wall biogenesis/degradation</keyword>
<dbReference type="EC" id="4.2.2.29" evidence="7"/>
<comment type="caution">
    <text evidence="8">The sequence shown here is derived from an EMBL/GenBank/DDBJ whole genome shotgun (WGS) entry which is preliminary data.</text>
</comment>
<evidence type="ECO:0000313" key="9">
    <source>
        <dbReference type="Proteomes" id="UP000229390"/>
    </source>
</evidence>
<evidence type="ECO:0000256" key="7">
    <source>
        <dbReference type="HAMAP-Rule" id="MF_02065"/>
    </source>
</evidence>
<evidence type="ECO:0000256" key="1">
    <source>
        <dbReference type="ARBA" id="ARBA00022475"/>
    </source>
</evidence>
<dbReference type="PANTHER" id="PTHR30518:SF2">
    <property type="entry name" value="ENDOLYTIC MUREIN TRANSGLYCOSYLASE"/>
    <property type="match status" value="1"/>
</dbReference>
<dbReference type="Gene3D" id="3.30.1490.480">
    <property type="entry name" value="Endolytic murein transglycosylase"/>
    <property type="match status" value="1"/>
</dbReference>
<evidence type="ECO:0000256" key="3">
    <source>
        <dbReference type="ARBA" id="ARBA00022989"/>
    </source>
</evidence>
<sequence>MANKKIMEENLNLGVKSKLRISRSCSLTVVLGLLFTVFCFLVAYDNNFPKNATFAGQLIFLAAKGEGVEEISRHLEEQGIIRCAFSFRLYAFLTGRAGKLQAGRYYLSPAMANAEILEKLASGETAKETITVIEGWGISDIGRILEEKGILQNDFFQIVGFPIGRARMLSGIVDPADCSAGLNFLRAKDLNPEFSFLQDKPPELNLEGYLFPDTYEIDAEIKTETLVRKMLANFDKKLSPELREEIKKQDKTIFQIVVMASMLEKEMRGAADKKLVSGILWKRLEAGMPLQVDATVLYGASKTSGPVSASDLDFCSPYNTYKFIGLPYGPISNPGLESIIAAIEPQPSAYWYYLSAPDGTTFFSETLTEHNIKKIKYLK</sequence>
<dbReference type="GO" id="GO:0008932">
    <property type="term" value="F:lytic endotransglycosylase activity"/>
    <property type="evidence" value="ECO:0007669"/>
    <property type="project" value="UniProtKB-UniRule"/>
</dbReference>
<dbReference type="Pfam" id="PF02618">
    <property type="entry name" value="YceG"/>
    <property type="match status" value="1"/>
</dbReference>
<keyword evidence="1 7" id="KW-1003">Cell membrane</keyword>
<evidence type="ECO:0000256" key="4">
    <source>
        <dbReference type="ARBA" id="ARBA00023136"/>
    </source>
</evidence>
<dbReference type="GO" id="GO:0009252">
    <property type="term" value="P:peptidoglycan biosynthetic process"/>
    <property type="evidence" value="ECO:0007669"/>
    <property type="project" value="UniProtKB-UniRule"/>
</dbReference>
<dbReference type="GO" id="GO:0005886">
    <property type="term" value="C:plasma membrane"/>
    <property type="evidence" value="ECO:0007669"/>
    <property type="project" value="UniProtKB-SubCell"/>
</dbReference>
<name>A0A2M6T1C3_9BACT</name>
<keyword evidence="5 7" id="KW-0456">Lyase</keyword>
<feature type="transmembrane region" description="Helical" evidence="7">
    <location>
        <begin position="21"/>
        <end position="44"/>
    </location>
</feature>
<dbReference type="EMBL" id="PEYE01000010">
    <property type="protein sequence ID" value="PIS39047.1"/>
    <property type="molecule type" value="Genomic_DNA"/>
</dbReference>
<evidence type="ECO:0000256" key="5">
    <source>
        <dbReference type="ARBA" id="ARBA00023239"/>
    </source>
</evidence>
<feature type="site" description="Important for catalytic activity" evidence="7">
    <location>
        <position position="266"/>
    </location>
</feature>
<evidence type="ECO:0000256" key="6">
    <source>
        <dbReference type="ARBA" id="ARBA00023316"/>
    </source>
</evidence>
<comment type="catalytic activity">
    <reaction evidence="7">
        <text>a peptidoglycan chain = a peptidoglycan chain with N-acetyl-1,6-anhydromuramyl-[peptide] at the reducing end + a peptidoglycan chain with N-acetylglucosamine at the non-reducing end.</text>
        <dbReference type="EC" id="4.2.2.29"/>
    </reaction>
</comment>
<evidence type="ECO:0000256" key="2">
    <source>
        <dbReference type="ARBA" id="ARBA00022692"/>
    </source>
</evidence>
<keyword evidence="3 7" id="KW-1133">Transmembrane helix</keyword>
<gene>
    <name evidence="7" type="primary">mltG</name>
    <name evidence="8" type="ORF">COT34_00580</name>
</gene>
<comment type="subcellular location">
    <subcellularLocation>
        <location evidence="7">Cell membrane</location>
        <topology evidence="7">Single-pass membrane protein</topology>
    </subcellularLocation>
</comment>
<comment type="function">
    <text evidence="7">Functions as a peptidoglycan terminase that cleaves nascent peptidoglycan strands endolytically to terminate their elongation.</text>
</comment>
<accession>A0A2M6T1C3</accession>
<dbReference type="PANTHER" id="PTHR30518">
    <property type="entry name" value="ENDOLYTIC MUREIN TRANSGLYCOSYLASE"/>
    <property type="match status" value="1"/>
</dbReference>
<proteinExistence type="inferred from homology"/>
<comment type="similarity">
    <text evidence="7">Belongs to the transglycosylase MltG family.</text>
</comment>
<protein>
    <recommendedName>
        <fullName evidence="7">Endolytic murein transglycosylase</fullName>
        <ecNumber evidence="7">4.2.2.29</ecNumber>
    </recommendedName>
    <alternativeName>
        <fullName evidence="7">Peptidoglycan lytic transglycosylase</fullName>
    </alternativeName>
    <alternativeName>
        <fullName evidence="7">Peptidoglycan polymerization terminase</fullName>
    </alternativeName>
</protein>
<evidence type="ECO:0000313" key="8">
    <source>
        <dbReference type="EMBL" id="PIS39047.1"/>
    </source>
</evidence>
<organism evidence="8 9">
    <name type="scientific">Candidatus Nealsonbacteria bacterium CG08_land_8_20_14_0_20_43_11</name>
    <dbReference type="NCBI Taxonomy" id="1974706"/>
    <lineage>
        <taxon>Bacteria</taxon>
        <taxon>Candidatus Nealsoniibacteriota</taxon>
    </lineage>
</organism>
<keyword evidence="2 7" id="KW-0812">Transmembrane</keyword>
<dbReference type="InterPro" id="IPR003770">
    <property type="entry name" value="MLTG-like"/>
</dbReference>
<dbReference type="Proteomes" id="UP000229390">
    <property type="component" value="Unassembled WGS sequence"/>
</dbReference>
<dbReference type="GO" id="GO:0071555">
    <property type="term" value="P:cell wall organization"/>
    <property type="evidence" value="ECO:0007669"/>
    <property type="project" value="UniProtKB-KW"/>
</dbReference>
<reference evidence="9" key="1">
    <citation type="submission" date="2017-09" db="EMBL/GenBank/DDBJ databases">
        <title>Depth-based differentiation of microbial function through sediment-hosted aquifers and enrichment of novel symbionts in the deep terrestrial subsurface.</title>
        <authorList>
            <person name="Probst A.J."/>
            <person name="Ladd B."/>
            <person name="Jarett J.K."/>
            <person name="Geller-Mcgrath D.E."/>
            <person name="Sieber C.M.K."/>
            <person name="Emerson J.B."/>
            <person name="Anantharaman K."/>
            <person name="Thomas B.C."/>
            <person name="Malmstrom R."/>
            <person name="Stieglmeier M."/>
            <person name="Klingl A."/>
            <person name="Woyke T."/>
            <person name="Ryan C.M."/>
            <person name="Banfield J.F."/>
        </authorList>
    </citation>
    <scope>NUCLEOTIDE SEQUENCE [LARGE SCALE GENOMIC DNA]</scope>
</reference>
<keyword evidence="4 7" id="KW-0472">Membrane</keyword>
<dbReference type="NCBIfam" id="TIGR00247">
    <property type="entry name" value="endolytic transglycosylase MltG"/>
    <property type="match status" value="1"/>
</dbReference>
<dbReference type="CDD" id="cd08010">
    <property type="entry name" value="MltG_like"/>
    <property type="match status" value="1"/>
</dbReference>
<dbReference type="AlphaFoldDB" id="A0A2M6T1C3"/>